<reference evidence="3 4" key="1">
    <citation type="journal article" date="2018" name="J. Allergy Clin. Immunol.">
        <title>High-quality assembly of Dermatophagoides pteronyssinus genome and transcriptome reveals a wide range of novel allergens.</title>
        <authorList>
            <person name="Liu X.Y."/>
            <person name="Yang K.Y."/>
            <person name="Wang M.Q."/>
            <person name="Kwok J.S."/>
            <person name="Zeng X."/>
            <person name="Yang Z."/>
            <person name="Xiao X.J."/>
            <person name="Lau C.P."/>
            <person name="Li Y."/>
            <person name="Huang Z.M."/>
            <person name="Ba J.G."/>
            <person name="Yim A.K."/>
            <person name="Ouyang C.Y."/>
            <person name="Ngai S.M."/>
            <person name="Chan T.F."/>
            <person name="Leung E.L."/>
            <person name="Liu L."/>
            <person name="Liu Z.G."/>
            <person name="Tsui S.K."/>
        </authorList>
    </citation>
    <scope>NUCLEOTIDE SEQUENCE [LARGE SCALE GENOMIC DNA]</scope>
    <source>
        <strain evidence="3">Derp</strain>
    </source>
</reference>
<accession>A0ABQ8ITI5</accession>
<evidence type="ECO:0000256" key="1">
    <source>
        <dbReference type="SAM" id="SignalP"/>
    </source>
</evidence>
<feature type="signal peptide" evidence="1">
    <location>
        <begin position="1"/>
        <end position="21"/>
    </location>
</feature>
<organism evidence="3 4">
    <name type="scientific">Dermatophagoides pteronyssinus</name>
    <name type="common">European house dust mite</name>
    <dbReference type="NCBI Taxonomy" id="6956"/>
    <lineage>
        <taxon>Eukaryota</taxon>
        <taxon>Metazoa</taxon>
        <taxon>Ecdysozoa</taxon>
        <taxon>Arthropoda</taxon>
        <taxon>Chelicerata</taxon>
        <taxon>Arachnida</taxon>
        <taxon>Acari</taxon>
        <taxon>Acariformes</taxon>
        <taxon>Sarcoptiformes</taxon>
        <taxon>Astigmata</taxon>
        <taxon>Psoroptidia</taxon>
        <taxon>Analgoidea</taxon>
        <taxon>Pyroglyphidae</taxon>
        <taxon>Dermatophagoidinae</taxon>
        <taxon>Dermatophagoides</taxon>
    </lineage>
</organism>
<keyword evidence="4" id="KW-1185">Reference proteome</keyword>
<name>A0ABQ8ITI5_DERPT</name>
<dbReference type="PANTHER" id="PTHR11106">
    <property type="entry name" value="GANGLIOSIDE INDUCED DIFFERENTIATION ASSOCIATED PROTEIN 2-RELATED"/>
    <property type="match status" value="1"/>
</dbReference>
<protein>
    <submittedName>
        <fullName evidence="3">O-acetyl-ADP-ribose deacetylase macrod2</fullName>
    </submittedName>
</protein>
<keyword evidence="1" id="KW-0732">Signal</keyword>
<sequence length="184" mass="20974">MQIINRLFVIPLSLKIGLNLALITQQQSHRTMASFQSTKDKFLSMDINEKRKHYKCGDNYVRLDQIPRWSEQSKQCQTKEQTINVCSKYKPNAEMNDRLSLFNGDITTLEIDAIVNAANEQLAGGGGVDGFIHRAAGYEDLQAECRTLNGCRTGDCKMTGGYRLPAKYIEIYNRLIREYFPPTQ</sequence>
<evidence type="ECO:0000313" key="4">
    <source>
        <dbReference type="Proteomes" id="UP000887458"/>
    </source>
</evidence>
<dbReference type="Proteomes" id="UP000887458">
    <property type="component" value="Unassembled WGS sequence"/>
</dbReference>
<dbReference type="SUPFAM" id="SSF52949">
    <property type="entry name" value="Macro domain-like"/>
    <property type="match status" value="1"/>
</dbReference>
<proteinExistence type="predicted"/>
<evidence type="ECO:0000259" key="2">
    <source>
        <dbReference type="PROSITE" id="PS51154"/>
    </source>
</evidence>
<gene>
    <name evidence="3" type="primary">MACROD2</name>
    <name evidence="3" type="ORF">DERP_009325</name>
</gene>
<dbReference type="PANTHER" id="PTHR11106:SF27">
    <property type="entry name" value="MACRO DOMAIN-CONTAINING PROTEIN"/>
    <property type="match status" value="1"/>
</dbReference>
<reference evidence="3 4" key="2">
    <citation type="journal article" date="2022" name="Mol. Biol. Evol.">
        <title>Comparative Genomics Reveals Insights into the Divergent Evolution of Astigmatic Mites and Household Pest Adaptations.</title>
        <authorList>
            <person name="Xiong Q."/>
            <person name="Wan A.T."/>
            <person name="Liu X."/>
            <person name="Fung C.S."/>
            <person name="Xiao X."/>
            <person name="Malainual N."/>
            <person name="Hou J."/>
            <person name="Wang L."/>
            <person name="Wang M."/>
            <person name="Yang K.Y."/>
            <person name="Cui Y."/>
            <person name="Leung E.L."/>
            <person name="Nong W."/>
            <person name="Shin S.K."/>
            <person name="Au S.W."/>
            <person name="Jeong K.Y."/>
            <person name="Chew F.T."/>
            <person name="Hui J.H."/>
            <person name="Leung T.F."/>
            <person name="Tungtrongchitr A."/>
            <person name="Zhong N."/>
            <person name="Liu Z."/>
            <person name="Tsui S.K."/>
        </authorList>
    </citation>
    <scope>NUCLEOTIDE SEQUENCE [LARGE SCALE GENOMIC DNA]</scope>
    <source>
        <strain evidence="3">Derp</strain>
    </source>
</reference>
<feature type="chain" id="PRO_5046142961" evidence="1">
    <location>
        <begin position="22"/>
        <end position="184"/>
    </location>
</feature>
<evidence type="ECO:0000313" key="3">
    <source>
        <dbReference type="EMBL" id="KAH9413624.1"/>
    </source>
</evidence>
<dbReference type="InterPro" id="IPR002589">
    <property type="entry name" value="Macro_dom"/>
</dbReference>
<dbReference type="EMBL" id="NJHN03000120">
    <property type="protein sequence ID" value="KAH9413624.1"/>
    <property type="molecule type" value="Genomic_DNA"/>
</dbReference>
<dbReference type="Pfam" id="PF01661">
    <property type="entry name" value="Macro"/>
    <property type="match status" value="1"/>
</dbReference>
<dbReference type="PROSITE" id="PS51154">
    <property type="entry name" value="MACRO"/>
    <property type="match status" value="1"/>
</dbReference>
<comment type="caution">
    <text evidence="3">The sequence shown here is derived from an EMBL/GenBank/DDBJ whole genome shotgun (WGS) entry which is preliminary data.</text>
</comment>
<dbReference type="InterPro" id="IPR043472">
    <property type="entry name" value="Macro_dom-like"/>
</dbReference>
<dbReference type="Gene3D" id="3.40.220.10">
    <property type="entry name" value="Leucine Aminopeptidase, subunit E, domain 1"/>
    <property type="match status" value="1"/>
</dbReference>
<feature type="domain" description="Macro" evidence="2">
    <location>
        <begin position="86"/>
        <end position="184"/>
    </location>
</feature>